<evidence type="ECO:0000259" key="2">
    <source>
        <dbReference type="PROSITE" id="PS51352"/>
    </source>
</evidence>
<sequence length="401" mass="46027">MKKIVILLSISMISLSCKQKQEEKKETYNAIHFSEGSFQEILDLGAKENKLIFIDCYTSWCAPCKWMEKHVFVKQDVHDFYNENFINYKIDMEKGEGPELAKRYQVSSYPTYLFIDGKGKLIHLAKSKMEAEAFINEGKKALNPQNAYGNLVKKYETGTMSVEELTNYAIQLNKFRDPKANEVLTEIMEKIDDQFLKSPAGWKLIQSFANNDEDTLFLFMNNNKSYFTTNYGADEVNVIYRKALQRKMYSYSRNNERVLFFEGLDSLKSLNASPRDLSIMHSQFYLVNLDEEEFIKTSDFYVNDLIKGDEETIAFIARSVLLYHKENKTLLSQASKLIKNAYALNPDSYGIVSTYAQILGRTGEKEEAIAAGEKAVAMADTISSKVKKRAIQNLEEIKGLN</sequence>
<dbReference type="Gene3D" id="3.40.30.10">
    <property type="entry name" value="Glutaredoxin"/>
    <property type="match status" value="1"/>
</dbReference>
<dbReference type="InterPro" id="IPR012336">
    <property type="entry name" value="Thioredoxin-like_fold"/>
</dbReference>
<dbReference type="InterPro" id="IPR036249">
    <property type="entry name" value="Thioredoxin-like_sf"/>
</dbReference>
<protein>
    <submittedName>
        <fullName evidence="3">Thioredoxin</fullName>
    </submittedName>
</protein>
<dbReference type="InterPro" id="IPR017937">
    <property type="entry name" value="Thioredoxin_CS"/>
</dbReference>
<dbReference type="GO" id="GO:0045454">
    <property type="term" value="P:cell redox homeostasis"/>
    <property type="evidence" value="ECO:0007669"/>
    <property type="project" value="TreeGrafter"/>
</dbReference>
<organism evidence="3 4">
    <name type="scientific">Zhouia amylolytica</name>
    <dbReference type="NCBI Taxonomy" id="376730"/>
    <lineage>
        <taxon>Bacteria</taxon>
        <taxon>Pseudomonadati</taxon>
        <taxon>Bacteroidota</taxon>
        <taxon>Flavobacteriia</taxon>
        <taxon>Flavobacteriales</taxon>
        <taxon>Flavobacteriaceae</taxon>
        <taxon>Zhouia</taxon>
    </lineage>
</organism>
<feature type="domain" description="Thioredoxin" evidence="2">
    <location>
        <begin position="19"/>
        <end position="174"/>
    </location>
</feature>
<dbReference type="PROSITE" id="PS51257">
    <property type="entry name" value="PROKAR_LIPOPROTEIN"/>
    <property type="match status" value="1"/>
</dbReference>
<proteinExistence type="predicted"/>
<evidence type="ECO:0000256" key="1">
    <source>
        <dbReference type="ARBA" id="ARBA00023284"/>
    </source>
</evidence>
<dbReference type="InterPro" id="IPR013766">
    <property type="entry name" value="Thioredoxin_domain"/>
</dbReference>
<dbReference type="SUPFAM" id="SSF52833">
    <property type="entry name" value="Thioredoxin-like"/>
    <property type="match status" value="1"/>
</dbReference>
<reference evidence="3 4" key="1">
    <citation type="submission" date="2016-10" db="EMBL/GenBank/DDBJ databases">
        <authorList>
            <person name="de Groot N.N."/>
        </authorList>
    </citation>
    <scope>NUCLEOTIDE SEQUENCE [LARGE SCALE GENOMIC DNA]</scope>
    <source>
        <strain evidence="3 4">CGMCC 1.6114</strain>
    </source>
</reference>
<accession>A0A1I6QPC0</accession>
<gene>
    <name evidence="3" type="ORF">SAMN04487906_0768</name>
</gene>
<dbReference type="PANTHER" id="PTHR43601:SF3">
    <property type="entry name" value="THIOREDOXIN, MITOCHONDRIAL"/>
    <property type="match status" value="1"/>
</dbReference>
<dbReference type="PANTHER" id="PTHR43601">
    <property type="entry name" value="THIOREDOXIN, MITOCHONDRIAL"/>
    <property type="match status" value="1"/>
</dbReference>
<dbReference type="OrthoDB" id="120730at2"/>
<dbReference type="PROSITE" id="PS00194">
    <property type="entry name" value="THIOREDOXIN_1"/>
    <property type="match status" value="1"/>
</dbReference>
<keyword evidence="1" id="KW-0676">Redox-active center</keyword>
<dbReference type="InterPro" id="IPR011990">
    <property type="entry name" value="TPR-like_helical_dom_sf"/>
</dbReference>
<dbReference type="RefSeq" id="WP_074977022.1">
    <property type="nucleotide sequence ID" value="NZ_FPAG01000002.1"/>
</dbReference>
<dbReference type="GO" id="GO:0006950">
    <property type="term" value="P:response to stress"/>
    <property type="evidence" value="ECO:0007669"/>
    <property type="project" value="UniProtKB-ARBA"/>
</dbReference>
<dbReference type="Pfam" id="PF13098">
    <property type="entry name" value="Thioredoxin_2"/>
    <property type="match status" value="1"/>
</dbReference>
<dbReference type="AlphaFoldDB" id="A0A1I6QPC0"/>
<dbReference type="Gene3D" id="1.25.40.10">
    <property type="entry name" value="Tetratricopeptide repeat domain"/>
    <property type="match status" value="1"/>
</dbReference>
<evidence type="ECO:0000313" key="3">
    <source>
        <dbReference type="EMBL" id="SFS54313.1"/>
    </source>
</evidence>
<dbReference type="EMBL" id="FPAG01000002">
    <property type="protein sequence ID" value="SFS54313.1"/>
    <property type="molecule type" value="Genomic_DNA"/>
</dbReference>
<dbReference type="Proteomes" id="UP000183209">
    <property type="component" value="Unassembled WGS sequence"/>
</dbReference>
<name>A0A1I6QPC0_9FLAO</name>
<dbReference type="PROSITE" id="PS51352">
    <property type="entry name" value="THIOREDOXIN_2"/>
    <property type="match status" value="1"/>
</dbReference>
<evidence type="ECO:0000313" key="4">
    <source>
        <dbReference type="Proteomes" id="UP000183209"/>
    </source>
</evidence>